<keyword evidence="3 5" id="KW-0479">Metal-binding</keyword>
<dbReference type="PROSITE" id="PS00086">
    <property type="entry name" value="CYTOCHROME_P450"/>
    <property type="match status" value="1"/>
</dbReference>
<evidence type="ECO:0000256" key="4">
    <source>
        <dbReference type="ARBA" id="ARBA00023004"/>
    </source>
</evidence>
<keyword evidence="8" id="KW-1185">Reference proteome</keyword>
<proteinExistence type="inferred from homology"/>
<evidence type="ECO:0000256" key="1">
    <source>
        <dbReference type="ARBA" id="ARBA00001971"/>
    </source>
</evidence>
<protein>
    <recommendedName>
        <fullName evidence="9">Cytochrome P450</fullName>
    </recommendedName>
</protein>
<dbReference type="Pfam" id="PF00067">
    <property type="entry name" value="p450"/>
    <property type="match status" value="1"/>
</dbReference>
<dbReference type="Gene3D" id="1.10.630.10">
    <property type="entry name" value="Cytochrome P450"/>
    <property type="match status" value="1"/>
</dbReference>
<comment type="cofactor">
    <cofactor evidence="1">
        <name>heme</name>
        <dbReference type="ChEBI" id="CHEBI:30413"/>
    </cofactor>
</comment>
<dbReference type="EMBL" id="JAKEKT020000009">
    <property type="protein sequence ID" value="KAL1648451.1"/>
    <property type="molecule type" value="Genomic_DNA"/>
</dbReference>
<evidence type="ECO:0000256" key="3">
    <source>
        <dbReference type="ARBA" id="ARBA00022723"/>
    </source>
</evidence>
<name>A0ABR3TZV8_9PEZI</name>
<dbReference type="InterPro" id="IPR001128">
    <property type="entry name" value="Cyt_P450"/>
</dbReference>
<keyword evidence="5" id="KW-0560">Oxidoreductase</keyword>
<dbReference type="SUPFAM" id="SSF48264">
    <property type="entry name" value="Cytochrome P450"/>
    <property type="match status" value="1"/>
</dbReference>
<dbReference type="PRINTS" id="PR00463">
    <property type="entry name" value="EP450I"/>
</dbReference>
<dbReference type="InterPro" id="IPR017972">
    <property type="entry name" value="Cyt_P450_CS"/>
</dbReference>
<organism evidence="7 8">
    <name type="scientific">Diplodia intermedia</name>
    <dbReference type="NCBI Taxonomy" id="856260"/>
    <lineage>
        <taxon>Eukaryota</taxon>
        <taxon>Fungi</taxon>
        <taxon>Dikarya</taxon>
        <taxon>Ascomycota</taxon>
        <taxon>Pezizomycotina</taxon>
        <taxon>Dothideomycetes</taxon>
        <taxon>Dothideomycetes incertae sedis</taxon>
        <taxon>Botryosphaeriales</taxon>
        <taxon>Botryosphaeriaceae</taxon>
        <taxon>Diplodia</taxon>
    </lineage>
</organism>
<evidence type="ECO:0000256" key="6">
    <source>
        <dbReference type="SAM" id="SignalP"/>
    </source>
</evidence>
<gene>
    <name evidence="7" type="ORF">SLS58_002206</name>
</gene>
<comment type="similarity">
    <text evidence="2 5">Belongs to the cytochrome P450 family.</text>
</comment>
<evidence type="ECO:0000256" key="5">
    <source>
        <dbReference type="RuleBase" id="RU000461"/>
    </source>
</evidence>
<evidence type="ECO:0008006" key="9">
    <source>
        <dbReference type="Google" id="ProtNLM"/>
    </source>
</evidence>
<dbReference type="PANTHER" id="PTHR24305">
    <property type="entry name" value="CYTOCHROME P450"/>
    <property type="match status" value="1"/>
</dbReference>
<dbReference type="PANTHER" id="PTHR24305:SF166">
    <property type="entry name" value="CYTOCHROME P450 12A4, MITOCHONDRIAL-RELATED"/>
    <property type="match status" value="1"/>
</dbReference>
<sequence length="562" mass="63779">MAFVWILLLLAPAAALFLSTLLALFRNYAIAREIGLPIVVVPISPENPIWMMLARHIVPWLKYVPFGNGNFSKFAHVGWEWELKYQAHREFSDAILMVSPGKNWIYVCNAETIHEVIQRERRHDFERPVELLAVLDVFGANISTVYGADWQRQRKVTATAFTEKSNRLVWDEALQQARQMLTFWESSAEVRSTATDSRTLALDVLVSTGFGKSFPFQGATQKPETGPLSYRDSLAKILENALLILALGPDFVSRIKYPPKLARVGQAITSFRQYMTQDYEEVRKAVEEKRPTGENLMTNLVRASIGATTSDVYDSVSQRKTGMTREEVFGNMFVFNFAGHDTTAHSLNFTFYLLAVHPWVQEWMNEEIKHVFPDGNVSSWSYDTFPKLNRCLAVLYETLRLYNPVLSVVKGTQDNTTDLTIDGKSYTIPPNTRVILNLNATHSHPRYWGDDSLEWKPSRWVLTAEGDGASIDREYLLTPPRGAFMGWSDGNRACPGKKFAQVEHAAVMAALFHSHRVEPVRLAGEDMEQARKRTADCIANSGMVLLFQMLRPQDVSLTWSKK</sequence>
<dbReference type="InterPro" id="IPR050121">
    <property type="entry name" value="Cytochrome_P450_monoxygenase"/>
</dbReference>
<keyword evidence="4 5" id="KW-0408">Iron</keyword>
<keyword evidence="5" id="KW-0349">Heme</keyword>
<keyword evidence="6" id="KW-0732">Signal</keyword>
<evidence type="ECO:0000313" key="7">
    <source>
        <dbReference type="EMBL" id="KAL1648451.1"/>
    </source>
</evidence>
<dbReference type="Proteomes" id="UP001521184">
    <property type="component" value="Unassembled WGS sequence"/>
</dbReference>
<accession>A0ABR3TZV8</accession>
<dbReference type="InterPro" id="IPR036396">
    <property type="entry name" value="Cyt_P450_sf"/>
</dbReference>
<feature type="chain" id="PRO_5046460483" description="Cytochrome P450" evidence="6">
    <location>
        <begin position="16"/>
        <end position="562"/>
    </location>
</feature>
<feature type="signal peptide" evidence="6">
    <location>
        <begin position="1"/>
        <end position="15"/>
    </location>
</feature>
<dbReference type="InterPro" id="IPR002401">
    <property type="entry name" value="Cyt_P450_E_grp-I"/>
</dbReference>
<comment type="caution">
    <text evidence="7">The sequence shown here is derived from an EMBL/GenBank/DDBJ whole genome shotgun (WGS) entry which is preliminary data.</text>
</comment>
<reference evidence="7 8" key="1">
    <citation type="journal article" date="2023" name="Plant Dis.">
        <title>First Report of Diplodia intermedia Causing Canker and Dieback Diseases on Apple Trees in Canada.</title>
        <authorList>
            <person name="Ellouze W."/>
            <person name="Ilyukhin E."/>
            <person name="Sulman M."/>
            <person name="Ali S."/>
        </authorList>
    </citation>
    <scope>NUCLEOTIDE SEQUENCE [LARGE SCALE GENOMIC DNA]</scope>
    <source>
        <strain evidence="7 8">M45-28</strain>
    </source>
</reference>
<keyword evidence="5" id="KW-0503">Monooxygenase</keyword>
<evidence type="ECO:0000313" key="8">
    <source>
        <dbReference type="Proteomes" id="UP001521184"/>
    </source>
</evidence>
<dbReference type="PRINTS" id="PR00385">
    <property type="entry name" value="P450"/>
</dbReference>
<evidence type="ECO:0000256" key="2">
    <source>
        <dbReference type="ARBA" id="ARBA00010617"/>
    </source>
</evidence>
<dbReference type="CDD" id="cd11070">
    <property type="entry name" value="CYP56-like"/>
    <property type="match status" value="1"/>
</dbReference>